<keyword evidence="1" id="KW-1133">Transmembrane helix</keyword>
<dbReference type="AlphaFoldDB" id="A0A7I7UBX3"/>
<evidence type="ECO:0000256" key="1">
    <source>
        <dbReference type="SAM" id="Phobius"/>
    </source>
</evidence>
<proteinExistence type="predicted"/>
<feature type="transmembrane region" description="Helical" evidence="1">
    <location>
        <begin position="12"/>
        <end position="30"/>
    </location>
</feature>
<sequence>MEAQGEEVPMSSTVVAVALVLCSVALHSRIRRHAGWTASSRGRFLVFLGYPMAALAAYWWYASSTAWEWPLAGGWSVASLACVLSGVDALRRITAEHAVKAVAMETITPAVSR</sequence>
<evidence type="ECO:0000313" key="3">
    <source>
        <dbReference type="Proteomes" id="UP000466554"/>
    </source>
</evidence>
<keyword evidence="1" id="KW-0472">Membrane</keyword>
<accession>A0A7I7UBX3</accession>
<feature type="transmembrane region" description="Helical" evidence="1">
    <location>
        <begin position="42"/>
        <end position="61"/>
    </location>
</feature>
<dbReference type="EMBL" id="AP022598">
    <property type="protein sequence ID" value="BBY78745.1"/>
    <property type="molecule type" value="Genomic_DNA"/>
</dbReference>
<reference evidence="2 3" key="1">
    <citation type="journal article" date="2019" name="Emerg. Microbes Infect.">
        <title>Comprehensive subspecies identification of 175 nontuberculous mycobacteria species based on 7547 genomic profiles.</title>
        <authorList>
            <person name="Matsumoto Y."/>
            <person name="Kinjo T."/>
            <person name="Motooka D."/>
            <person name="Nabeya D."/>
            <person name="Jung N."/>
            <person name="Uechi K."/>
            <person name="Horii T."/>
            <person name="Iida T."/>
            <person name="Fujita J."/>
            <person name="Nakamura S."/>
        </authorList>
    </citation>
    <scope>NUCLEOTIDE SEQUENCE [LARGE SCALE GENOMIC DNA]</scope>
    <source>
        <strain evidence="2 3">JCM 6367</strain>
    </source>
</reference>
<keyword evidence="1" id="KW-0812">Transmembrane</keyword>
<protein>
    <submittedName>
        <fullName evidence="2">Uncharacterized protein</fullName>
    </submittedName>
</protein>
<feature type="transmembrane region" description="Helical" evidence="1">
    <location>
        <begin position="73"/>
        <end position="90"/>
    </location>
</feature>
<name>A0A7I7UBX3_MYCPF</name>
<dbReference type="Proteomes" id="UP000466554">
    <property type="component" value="Chromosome"/>
</dbReference>
<organism evidence="2 3">
    <name type="scientific">Mycolicibacterium parafortuitum</name>
    <name type="common">Mycobacterium parafortuitum</name>
    <dbReference type="NCBI Taxonomy" id="39692"/>
    <lineage>
        <taxon>Bacteria</taxon>
        <taxon>Bacillati</taxon>
        <taxon>Actinomycetota</taxon>
        <taxon>Actinomycetes</taxon>
        <taxon>Mycobacteriales</taxon>
        <taxon>Mycobacteriaceae</taxon>
        <taxon>Mycolicibacterium</taxon>
    </lineage>
</organism>
<gene>
    <name evidence="2" type="ORF">MPRF_56440</name>
</gene>
<evidence type="ECO:0000313" key="2">
    <source>
        <dbReference type="EMBL" id="BBY78745.1"/>
    </source>
</evidence>